<dbReference type="Gene3D" id="3.90.930.12">
    <property type="entry name" value="Ribosomal protein L6, alpha-beta domain"/>
    <property type="match status" value="2"/>
</dbReference>
<dbReference type="InterPro" id="IPR019906">
    <property type="entry name" value="Ribosomal_uL6_bac-type"/>
</dbReference>
<dbReference type="GO" id="GO:0003735">
    <property type="term" value="F:structural constituent of ribosome"/>
    <property type="evidence" value="ECO:0007669"/>
    <property type="project" value="UniProtKB-UniRule"/>
</dbReference>
<dbReference type="HAMAP" id="MF_01365_B">
    <property type="entry name" value="Ribosomal_uL6_B"/>
    <property type="match status" value="1"/>
</dbReference>
<dbReference type="FunFam" id="3.90.930.12:FF:000002">
    <property type="entry name" value="50S ribosomal protein L6"/>
    <property type="match status" value="1"/>
</dbReference>
<dbReference type="InterPro" id="IPR036789">
    <property type="entry name" value="Ribosomal_uL6-like_a/b-dom_sf"/>
</dbReference>
<feature type="domain" description="Large ribosomal subunit protein uL6 alpha-beta" evidence="9">
    <location>
        <begin position="11"/>
        <end position="82"/>
    </location>
</feature>
<evidence type="ECO:0000256" key="4">
    <source>
        <dbReference type="ARBA" id="ARBA00022980"/>
    </source>
</evidence>
<protein>
    <recommendedName>
        <fullName evidence="6">Large ribosomal subunit protein uL6</fullName>
    </recommendedName>
</protein>
<comment type="function">
    <text evidence="6 8">This protein binds to the 23S rRNA, and is important in its secondary structure. It is located near the subunit interface in the base of the L7/L12 stalk, and near the tRNA binding site of the peptidyltransferase center.</text>
</comment>
<gene>
    <name evidence="6 10" type="primary">rplF</name>
</gene>
<dbReference type="AlphaFoldDB" id="A0A0H4T311"/>
<evidence type="ECO:0000256" key="7">
    <source>
        <dbReference type="RuleBase" id="RU003869"/>
    </source>
</evidence>
<evidence type="ECO:0000256" key="6">
    <source>
        <dbReference type="HAMAP-Rule" id="MF_01365"/>
    </source>
</evidence>
<feature type="domain" description="Large ribosomal subunit protein uL6 alpha-beta" evidence="9">
    <location>
        <begin position="91"/>
        <end position="165"/>
    </location>
</feature>
<keyword evidence="2 6" id="KW-0699">rRNA-binding</keyword>
<dbReference type="InterPro" id="IPR002358">
    <property type="entry name" value="Ribosomal_uL6_CS"/>
</dbReference>
<comment type="similarity">
    <text evidence="1 6 7">Belongs to the universal ribosomal protein uL6 family.</text>
</comment>
<evidence type="ECO:0000256" key="1">
    <source>
        <dbReference type="ARBA" id="ARBA00009356"/>
    </source>
</evidence>
<organism evidence="10">
    <name type="scientific">uncultured Chloroflexi bacterium Rifle_16ft_4_minimus_3189</name>
    <dbReference type="NCBI Taxonomy" id="1665068"/>
    <lineage>
        <taxon>Bacteria</taxon>
        <taxon>Bacillati</taxon>
        <taxon>Chloroflexota</taxon>
        <taxon>environmental samples</taxon>
    </lineage>
</organism>
<accession>A0A0H4T311</accession>
<dbReference type="PIRSF" id="PIRSF002162">
    <property type="entry name" value="Ribosomal_L6"/>
    <property type="match status" value="1"/>
</dbReference>
<evidence type="ECO:0000256" key="5">
    <source>
        <dbReference type="ARBA" id="ARBA00023274"/>
    </source>
</evidence>
<sequence>MSRIGRKPVPIPSGVAVAIDGPRVTVKGPRGELTRTFHPDMAIAMDDGTLVVSRPSDARQHRALHGLTRALLANMVTGVTQGFRKTLVVEGVGYRADLTGKVLLLYLGYSHPIRVEPPTGVKFSADSKARTITVEGADREQVGHIAALIRKLRPPEPYKGKGIRYEDEVIRRKAGKAGKVG</sequence>
<dbReference type="GO" id="GO:0019843">
    <property type="term" value="F:rRNA binding"/>
    <property type="evidence" value="ECO:0007669"/>
    <property type="project" value="UniProtKB-UniRule"/>
</dbReference>
<dbReference type="SUPFAM" id="SSF56053">
    <property type="entry name" value="Ribosomal protein L6"/>
    <property type="match status" value="2"/>
</dbReference>
<dbReference type="PANTHER" id="PTHR11655:SF14">
    <property type="entry name" value="LARGE RIBOSOMAL SUBUNIT PROTEIN UL6M"/>
    <property type="match status" value="1"/>
</dbReference>
<comment type="subunit">
    <text evidence="6">Part of the 50S ribosomal subunit.</text>
</comment>
<dbReference type="PANTHER" id="PTHR11655">
    <property type="entry name" value="60S/50S RIBOSOMAL PROTEIN L6/L9"/>
    <property type="match status" value="1"/>
</dbReference>
<dbReference type="EMBL" id="KT006988">
    <property type="protein sequence ID" value="AKQ02026.1"/>
    <property type="molecule type" value="Genomic_DNA"/>
</dbReference>
<dbReference type="InterPro" id="IPR020040">
    <property type="entry name" value="Ribosomal_uL6_a/b-dom"/>
</dbReference>
<keyword evidence="3 6" id="KW-0694">RNA-binding</keyword>
<dbReference type="FunFam" id="3.90.930.12:FF:000001">
    <property type="entry name" value="50S ribosomal protein L6"/>
    <property type="match status" value="1"/>
</dbReference>
<proteinExistence type="inferred from homology"/>
<dbReference type="PRINTS" id="PR00059">
    <property type="entry name" value="RIBOSOMALL6"/>
</dbReference>
<evidence type="ECO:0000256" key="2">
    <source>
        <dbReference type="ARBA" id="ARBA00022730"/>
    </source>
</evidence>
<keyword evidence="4 6" id="KW-0689">Ribosomal protein</keyword>
<evidence type="ECO:0000256" key="8">
    <source>
        <dbReference type="RuleBase" id="RU003870"/>
    </source>
</evidence>
<dbReference type="GO" id="GO:0022625">
    <property type="term" value="C:cytosolic large ribosomal subunit"/>
    <property type="evidence" value="ECO:0007669"/>
    <property type="project" value="UniProtKB-UniRule"/>
</dbReference>
<evidence type="ECO:0000313" key="10">
    <source>
        <dbReference type="EMBL" id="AKQ02026.1"/>
    </source>
</evidence>
<dbReference type="GO" id="GO:0002181">
    <property type="term" value="P:cytoplasmic translation"/>
    <property type="evidence" value="ECO:0007669"/>
    <property type="project" value="TreeGrafter"/>
</dbReference>
<evidence type="ECO:0000256" key="3">
    <source>
        <dbReference type="ARBA" id="ARBA00022884"/>
    </source>
</evidence>
<name>A0A0H4T311_9CHLR</name>
<dbReference type="Pfam" id="PF00347">
    <property type="entry name" value="Ribosomal_L6"/>
    <property type="match status" value="2"/>
</dbReference>
<dbReference type="PROSITE" id="PS00525">
    <property type="entry name" value="RIBOSOMAL_L6_1"/>
    <property type="match status" value="1"/>
</dbReference>
<reference evidence="10" key="1">
    <citation type="journal article" date="2015" name="ISME J.">
        <title>Aquifer environment selects for microbial species cohorts in sediment and groundwater.</title>
        <authorList>
            <person name="Hug L.A."/>
            <person name="Thomas B.C."/>
            <person name="Brown C.T."/>
            <person name="Frischkorn K.R."/>
            <person name="Williams K.H."/>
            <person name="Tringe S.G."/>
            <person name="Banfield J.F."/>
        </authorList>
    </citation>
    <scope>NUCLEOTIDE SEQUENCE</scope>
</reference>
<dbReference type="InterPro" id="IPR000702">
    <property type="entry name" value="Ribosomal_uL6-like"/>
</dbReference>
<keyword evidence="5 6" id="KW-0687">Ribonucleoprotein</keyword>
<dbReference type="NCBIfam" id="TIGR03654">
    <property type="entry name" value="L6_bact"/>
    <property type="match status" value="1"/>
</dbReference>
<evidence type="ECO:0000259" key="9">
    <source>
        <dbReference type="Pfam" id="PF00347"/>
    </source>
</evidence>